<dbReference type="InterPro" id="IPR013870">
    <property type="entry name" value="Ribosomal_mL54"/>
</dbReference>
<comment type="subcellular location">
    <subcellularLocation>
        <location evidence="1">Mitochondrion</location>
    </subcellularLocation>
</comment>
<dbReference type="Proteomes" id="UP001489004">
    <property type="component" value="Unassembled WGS sequence"/>
</dbReference>
<keyword evidence="9" id="KW-1185">Reference proteome</keyword>
<comment type="similarity">
    <text evidence="6">Belongs to the mitochondrion-specific ribosomal protein mL54 family.</text>
</comment>
<proteinExistence type="inferred from homology"/>
<evidence type="ECO:0000256" key="2">
    <source>
        <dbReference type="ARBA" id="ARBA00022946"/>
    </source>
</evidence>
<dbReference type="AlphaFoldDB" id="A0AAW1QRP3"/>
<evidence type="ECO:0000256" key="5">
    <source>
        <dbReference type="ARBA" id="ARBA00023274"/>
    </source>
</evidence>
<dbReference type="EMBL" id="JALJOR010000002">
    <property type="protein sequence ID" value="KAK9824119.1"/>
    <property type="molecule type" value="Genomic_DNA"/>
</dbReference>
<protein>
    <recommendedName>
        <fullName evidence="7">Large ribosomal subunit protein mL54</fullName>
    </recommendedName>
</protein>
<dbReference type="GO" id="GO:0003735">
    <property type="term" value="F:structural constituent of ribosome"/>
    <property type="evidence" value="ECO:0007669"/>
    <property type="project" value="TreeGrafter"/>
</dbReference>
<gene>
    <name evidence="8" type="ORF">WJX72_007889</name>
</gene>
<evidence type="ECO:0000313" key="9">
    <source>
        <dbReference type="Proteomes" id="UP001489004"/>
    </source>
</evidence>
<dbReference type="Pfam" id="PF08561">
    <property type="entry name" value="Ribosomal_L37"/>
    <property type="match status" value="1"/>
</dbReference>
<dbReference type="PANTHER" id="PTHR28595">
    <property type="entry name" value="39S RIBOSOMAL PROTEIN L54, MITOCHONDRIAL"/>
    <property type="match status" value="1"/>
</dbReference>
<keyword evidence="2" id="KW-0809">Transit peptide</keyword>
<dbReference type="GO" id="GO:0005762">
    <property type="term" value="C:mitochondrial large ribosomal subunit"/>
    <property type="evidence" value="ECO:0007669"/>
    <property type="project" value="TreeGrafter"/>
</dbReference>
<evidence type="ECO:0000256" key="4">
    <source>
        <dbReference type="ARBA" id="ARBA00023128"/>
    </source>
</evidence>
<organism evidence="8 9">
    <name type="scientific">[Myrmecia] bisecta</name>
    <dbReference type="NCBI Taxonomy" id="41462"/>
    <lineage>
        <taxon>Eukaryota</taxon>
        <taxon>Viridiplantae</taxon>
        <taxon>Chlorophyta</taxon>
        <taxon>core chlorophytes</taxon>
        <taxon>Trebouxiophyceae</taxon>
        <taxon>Trebouxiales</taxon>
        <taxon>Trebouxiaceae</taxon>
        <taxon>Myrmecia</taxon>
    </lineage>
</organism>
<evidence type="ECO:0000256" key="1">
    <source>
        <dbReference type="ARBA" id="ARBA00004173"/>
    </source>
</evidence>
<accession>A0AAW1QRP3</accession>
<reference evidence="8 9" key="1">
    <citation type="journal article" date="2024" name="Nat. Commun.">
        <title>Phylogenomics reveals the evolutionary origins of lichenization in chlorophyte algae.</title>
        <authorList>
            <person name="Puginier C."/>
            <person name="Libourel C."/>
            <person name="Otte J."/>
            <person name="Skaloud P."/>
            <person name="Haon M."/>
            <person name="Grisel S."/>
            <person name="Petersen M."/>
            <person name="Berrin J.G."/>
            <person name="Delaux P.M."/>
            <person name="Dal Grande F."/>
            <person name="Keller J."/>
        </authorList>
    </citation>
    <scope>NUCLEOTIDE SEQUENCE [LARGE SCALE GENOMIC DNA]</scope>
    <source>
        <strain evidence="8 9">SAG 2043</strain>
    </source>
</reference>
<sequence length="106" mass="11696">MLGSQLRRLSPPVWRSAQPLPTGVRCASSLSTEIATGINIHKSGSDPPLKADAEYPDWVWALSKPDISLYALKRKGEKNLTMDEAVRKLKLANRASIAKRNDLKAK</sequence>
<keyword evidence="5" id="KW-0687">Ribonucleoprotein</keyword>
<keyword evidence="3" id="KW-0689">Ribosomal protein</keyword>
<evidence type="ECO:0000256" key="7">
    <source>
        <dbReference type="ARBA" id="ARBA00035179"/>
    </source>
</evidence>
<comment type="caution">
    <text evidence="8">The sequence shown here is derived from an EMBL/GenBank/DDBJ whole genome shotgun (WGS) entry which is preliminary data.</text>
</comment>
<evidence type="ECO:0000256" key="6">
    <source>
        <dbReference type="ARBA" id="ARBA00033752"/>
    </source>
</evidence>
<dbReference type="PANTHER" id="PTHR28595:SF1">
    <property type="entry name" value="LARGE RIBOSOMAL SUBUNIT PROTEIN ML54"/>
    <property type="match status" value="1"/>
</dbReference>
<evidence type="ECO:0000256" key="3">
    <source>
        <dbReference type="ARBA" id="ARBA00022980"/>
    </source>
</evidence>
<evidence type="ECO:0000313" key="8">
    <source>
        <dbReference type="EMBL" id="KAK9824119.1"/>
    </source>
</evidence>
<name>A0AAW1QRP3_9CHLO</name>
<keyword evidence="4" id="KW-0496">Mitochondrion</keyword>